<dbReference type="AlphaFoldDB" id="A0A7E4UNV9"/>
<dbReference type="WBParaSite" id="Pan_g10700.t1">
    <property type="protein sequence ID" value="Pan_g10700.t1"/>
    <property type="gene ID" value="Pan_g10700"/>
</dbReference>
<reference evidence="2" key="2">
    <citation type="submission" date="2020-10" db="UniProtKB">
        <authorList>
            <consortium name="WormBaseParasite"/>
        </authorList>
    </citation>
    <scope>IDENTIFICATION</scope>
</reference>
<organism evidence="1 2">
    <name type="scientific">Panagrellus redivivus</name>
    <name type="common">Microworm</name>
    <dbReference type="NCBI Taxonomy" id="6233"/>
    <lineage>
        <taxon>Eukaryota</taxon>
        <taxon>Metazoa</taxon>
        <taxon>Ecdysozoa</taxon>
        <taxon>Nematoda</taxon>
        <taxon>Chromadorea</taxon>
        <taxon>Rhabditida</taxon>
        <taxon>Tylenchina</taxon>
        <taxon>Panagrolaimomorpha</taxon>
        <taxon>Panagrolaimoidea</taxon>
        <taxon>Panagrolaimidae</taxon>
        <taxon>Panagrellus</taxon>
    </lineage>
</organism>
<evidence type="ECO:0000313" key="1">
    <source>
        <dbReference type="Proteomes" id="UP000492821"/>
    </source>
</evidence>
<sequence>MDWRHVRVFKPSLFGNKWKFRTVLIDANGTLEVFSEEDNPRLLASLHLVDVLPFICVGNGTDSLPVTSPKLPTTGASECVVAIANDATASNVHWLLFGSHSELEDWLSNIYLAVRGYPVAAKQRPGDALRTVLVELRLGAAFWRGQVPGMSDIESRQARVDRDADLDPPFRFSTDSEPMNDIEIHREVEFEDVRHAPIREHAI</sequence>
<protein>
    <submittedName>
        <fullName evidence="2">PH domain-containing protein</fullName>
    </submittedName>
</protein>
<dbReference type="Proteomes" id="UP000492821">
    <property type="component" value="Unassembled WGS sequence"/>
</dbReference>
<proteinExistence type="predicted"/>
<keyword evidence="1" id="KW-1185">Reference proteome</keyword>
<name>A0A7E4UNV9_PANRE</name>
<evidence type="ECO:0000313" key="2">
    <source>
        <dbReference type="WBParaSite" id="Pan_g10700.t1"/>
    </source>
</evidence>
<accession>A0A7E4UNV9</accession>
<reference evidence="1" key="1">
    <citation type="journal article" date="2013" name="Genetics">
        <title>The draft genome and transcriptome of Panagrellus redivivus are shaped by the harsh demands of a free-living lifestyle.</title>
        <authorList>
            <person name="Srinivasan J."/>
            <person name="Dillman A.R."/>
            <person name="Macchietto M.G."/>
            <person name="Heikkinen L."/>
            <person name="Lakso M."/>
            <person name="Fracchia K.M."/>
            <person name="Antoshechkin I."/>
            <person name="Mortazavi A."/>
            <person name="Wong G."/>
            <person name="Sternberg P.W."/>
        </authorList>
    </citation>
    <scope>NUCLEOTIDE SEQUENCE [LARGE SCALE GENOMIC DNA]</scope>
    <source>
        <strain evidence="1">MT8872</strain>
    </source>
</reference>